<gene>
    <name evidence="4" type="ORF">EGT67_14985</name>
</gene>
<comment type="caution">
    <text evidence="4">The sequence shown here is derived from an EMBL/GenBank/DDBJ whole genome shotgun (WGS) entry which is preliminary data.</text>
</comment>
<evidence type="ECO:0000256" key="2">
    <source>
        <dbReference type="ARBA" id="ARBA00023002"/>
    </source>
</evidence>
<dbReference type="InterPro" id="IPR011032">
    <property type="entry name" value="GroES-like_sf"/>
</dbReference>
<dbReference type="SMART" id="SM00829">
    <property type="entry name" value="PKS_ER"/>
    <property type="match status" value="1"/>
</dbReference>
<sequence>MTATGGPDVLVTQDVPEPAPAEGEVLIRTEAAPILFVETQIRSGVFPASTALPAVFGTQAAGIVTEVGAGVDTALLGSRVVVAGTGFGAHAELVCAPAVSAVPIPDGLSSIDAAAVVMGGSVAMALLETAGLVADSTVLVEAAGTGIGGYLTQLVRSRGVGTIVATAGNPASAERARAFGADIVVDHTDAHWPARVRDALQGRTVDVAFESIGGDTALAVLDLLTPLSGRMLYYGMLGGAPAAVTTSDLLTRGVSLTGCSGPAWHARVASARSAVLELSADGGIAPIIDSVIGFDDAARAHERIERRRANGMFVLTP</sequence>
<dbReference type="AlphaFoldDB" id="A0A3S3ANF5"/>
<feature type="domain" description="Enoyl reductase (ER)" evidence="3">
    <location>
        <begin position="5"/>
        <end position="315"/>
    </location>
</feature>
<evidence type="ECO:0000259" key="3">
    <source>
        <dbReference type="SMART" id="SM00829"/>
    </source>
</evidence>
<reference evidence="4 5" key="1">
    <citation type="submission" date="2018-11" db="EMBL/GenBank/DDBJ databases">
        <title>Rhodococcus spongicola sp. nov. and Rhodococcus xishaensis sp. nov. from marine sponges.</title>
        <authorList>
            <person name="Li L."/>
            <person name="Lin H.W."/>
        </authorList>
    </citation>
    <scope>NUCLEOTIDE SEQUENCE [LARGE SCALE GENOMIC DNA]</scope>
    <source>
        <strain evidence="4 5">CCTCC AB2014297</strain>
    </source>
</reference>
<protein>
    <submittedName>
        <fullName evidence="4">Dehydrogenase</fullName>
    </submittedName>
</protein>
<dbReference type="OrthoDB" id="5195079at2"/>
<accession>A0A3S3ANF5</accession>
<dbReference type="Gene3D" id="3.40.50.720">
    <property type="entry name" value="NAD(P)-binding Rossmann-like Domain"/>
    <property type="match status" value="1"/>
</dbReference>
<evidence type="ECO:0000313" key="5">
    <source>
        <dbReference type="Proteomes" id="UP000286208"/>
    </source>
</evidence>
<organism evidence="4 5">
    <name type="scientific">Prescottella agglutinans</name>
    <dbReference type="NCBI Taxonomy" id="1644129"/>
    <lineage>
        <taxon>Bacteria</taxon>
        <taxon>Bacillati</taxon>
        <taxon>Actinomycetota</taxon>
        <taxon>Actinomycetes</taxon>
        <taxon>Mycobacteriales</taxon>
        <taxon>Nocardiaceae</taxon>
        <taxon>Prescottella</taxon>
    </lineage>
</organism>
<dbReference type="Pfam" id="PF00107">
    <property type="entry name" value="ADH_zinc_N"/>
    <property type="match status" value="1"/>
</dbReference>
<dbReference type="Gene3D" id="3.90.180.10">
    <property type="entry name" value="Medium-chain alcohol dehydrogenases, catalytic domain"/>
    <property type="match status" value="1"/>
</dbReference>
<dbReference type="InterPro" id="IPR013154">
    <property type="entry name" value="ADH-like_N"/>
</dbReference>
<dbReference type="PANTHER" id="PTHR48106">
    <property type="entry name" value="QUINONE OXIDOREDUCTASE PIG3-RELATED"/>
    <property type="match status" value="1"/>
</dbReference>
<keyword evidence="1" id="KW-0521">NADP</keyword>
<dbReference type="SUPFAM" id="SSF51735">
    <property type="entry name" value="NAD(P)-binding Rossmann-fold domains"/>
    <property type="match status" value="1"/>
</dbReference>
<dbReference type="InterPro" id="IPR036291">
    <property type="entry name" value="NAD(P)-bd_dom_sf"/>
</dbReference>
<evidence type="ECO:0000256" key="1">
    <source>
        <dbReference type="ARBA" id="ARBA00022857"/>
    </source>
</evidence>
<dbReference type="Proteomes" id="UP000286208">
    <property type="component" value="Unassembled WGS sequence"/>
</dbReference>
<dbReference type="SUPFAM" id="SSF50129">
    <property type="entry name" value="GroES-like"/>
    <property type="match status" value="1"/>
</dbReference>
<evidence type="ECO:0000313" key="4">
    <source>
        <dbReference type="EMBL" id="RVW08945.1"/>
    </source>
</evidence>
<dbReference type="EMBL" id="RKLP01000007">
    <property type="protein sequence ID" value="RVW08945.1"/>
    <property type="molecule type" value="Genomic_DNA"/>
</dbReference>
<keyword evidence="2" id="KW-0560">Oxidoreductase</keyword>
<keyword evidence="5" id="KW-1185">Reference proteome</keyword>
<dbReference type="InterPro" id="IPR013149">
    <property type="entry name" value="ADH-like_C"/>
</dbReference>
<name>A0A3S3ANF5_9NOCA</name>
<dbReference type="GO" id="GO:0016651">
    <property type="term" value="F:oxidoreductase activity, acting on NAD(P)H"/>
    <property type="evidence" value="ECO:0007669"/>
    <property type="project" value="TreeGrafter"/>
</dbReference>
<dbReference type="InterPro" id="IPR020843">
    <property type="entry name" value="ER"/>
</dbReference>
<proteinExistence type="predicted"/>
<dbReference type="Pfam" id="PF08240">
    <property type="entry name" value="ADH_N"/>
    <property type="match status" value="1"/>
</dbReference>
<dbReference type="GO" id="GO:0070402">
    <property type="term" value="F:NADPH binding"/>
    <property type="evidence" value="ECO:0007669"/>
    <property type="project" value="TreeGrafter"/>
</dbReference>
<dbReference type="PANTHER" id="PTHR48106:SF18">
    <property type="entry name" value="QUINONE OXIDOREDUCTASE PIG3"/>
    <property type="match status" value="1"/>
</dbReference>